<keyword evidence="1" id="KW-0472">Membrane</keyword>
<evidence type="ECO:0000313" key="3">
    <source>
        <dbReference type="Proteomes" id="UP000606720"/>
    </source>
</evidence>
<keyword evidence="1" id="KW-1133">Transmembrane helix</keyword>
<keyword evidence="2" id="KW-0808">Transferase</keyword>
<dbReference type="GO" id="GO:0005886">
    <property type="term" value="C:plasma membrane"/>
    <property type="evidence" value="ECO:0007669"/>
    <property type="project" value="InterPro"/>
</dbReference>
<evidence type="ECO:0000313" key="2">
    <source>
        <dbReference type="EMBL" id="MBC5715356.1"/>
    </source>
</evidence>
<dbReference type="Pfam" id="PF01790">
    <property type="entry name" value="LGT"/>
    <property type="match status" value="1"/>
</dbReference>
<dbReference type="InterPro" id="IPR001640">
    <property type="entry name" value="Lgt"/>
</dbReference>
<keyword evidence="1" id="KW-0812">Transmembrane</keyword>
<dbReference type="GO" id="GO:0042158">
    <property type="term" value="P:lipoprotein biosynthetic process"/>
    <property type="evidence" value="ECO:0007669"/>
    <property type="project" value="InterPro"/>
</dbReference>
<comment type="caution">
    <text evidence="2">The sequence shown here is derived from an EMBL/GenBank/DDBJ whole genome shotgun (WGS) entry which is preliminary data.</text>
</comment>
<dbReference type="RefSeq" id="WP_186867732.1">
    <property type="nucleotide sequence ID" value="NZ_JACOPH010000018.1"/>
</dbReference>
<sequence>MCKLLQMPWGEVSAYDFWINVGSVTGAIGLLISMYALIKDKKDTLLIYLSMFVVICLGAFPARAVRGLTHGNVEDFRGLLELFITYPGSHFIGRILLCVILYPVCFRLLFQKYRTLLDAVMDRYCMFLIFQHIFNRIACFYNGCCVGKYYDGIFALRYTGTGSGAGYSYPVYPAVLFECISMIVLFIIGLIRIKKKKDMTKLFEIVFGLVIFLSEFMMDHSGTIQIAGLTIVQYAALLLIILGITKKVNHTS</sequence>
<name>A0A923RU21_9FIRM</name>
<feature type="transmembrane region" description="Helical" evidence="1">
    <location>
        <begin position="202"/>
        <end position="218"/>
    </location>
</feature>
<feature type="transmembrane region" description="Helical" evidence="1">
    <location>
        <begin position="127"/>
        <end position="150"/>
    </location>
</feature>
<feature type="transmembrane region" description="Helical" evidence="1">
    <location>
        <begin position="170"/>
        <end position="190"/>
    </location>
</feature>
<evidence type="ECO:0000256" key="1">
    <source>
        <dbReference type="SAM" id="Phobius"/>
    </source>
</evidence>
<feature type="transmembrane region" description="Helical" evidence="1">
    <location>
        <begin position="224"/>
        <end position="244"/>
    </location>
</feature>
<feature type="transmembrane region" description="Helical" evidence="1">
    <location>
        <begin position="84"/>
        <end position="106"/>
    </location>
</feature>
<gene>
    <name evidence="2" type="ORF">H8S17_14300</name>
</gene>
<feature type="transmembrane region" description="Helical" evidence="1">
    <location>
        <begin position="45"/>
        <end position="64"/>
    </location>
</feature>
<proteinExistence type="predicted"/>
<reference evidence="2" key="1">
    <citation type="submission" date="2020-08" db="EMBL/GenBank/DDBJ databases">
        <title>Genome public.</title>
        <authorList>
            <person name="Liu C."/>
            <person name="Sun Q."/>
        </authorList>
    </citation>
    <scope>NUCLEOTIDE SEQUENCE</scope>
    <source>
        <strain evidence="2">BX1005</strain>
    </source>
</reference>
<dbReference type="Proteomes" id="UP000606720">
    <property type="component" value="Unassembled WGS sequence"/>
</dbReference>
<dbReference type="EMBL" id="JACOPH010000018">
    <property type="protein sequence ID" value="MBC5715356.1"/>
    <property type="molecule type" value="Genomic_DNA"/>
</dbReference>
<keyword evidence="3" id="KW-1185">Reference proteome</keyword>
<accession>A0A923RU21</accession>
<dbReference type="AlphaFoldDB" id="A0A923RU21"/>
<feature type="transmembrane region" description="Helical" evidence="1">
    <location>
        <begin position="17"/>
        <end position="38"/>
    </location>
</feature>
<dbReference type="GO" id="GO:0008961">
    <property type="term" value="F:phosphatidylglycerol-prolipoprotein diacylglyceryl transferase activity"/>
    <property type="evidence" value="ECO:0007669"/>
    <property type="project" value="InterPro"/>
</dbReference>
<protein>
    <submittedName>
        <fullName evidence="2">Prolipoprotein diacylglyceryl transferase</fullName>
    </submittedName>
</protein>
<organism evidence="2 3">
    <name type="scientific">Roseburia zhanii</name>
    <dbReference type="NCBI Taxonomy" id="2763064"/>
    <lineage>
        <taxon>Bacteria</taxon>
        <taxon>Bacillati</taxon>
        <taxon>Bacillota</taxon>
        <taxon>Clostridia</taxon>
        <taxon>Lachnospirales</taxon>
        <taxon>Lachnospiraceae</taxon>
        <taxon>Roseburia</taxon>
    </lineage>
</organism>